<evidence type="ECO:0000256" key="1">
    <source>
        <dbReference type="SAM" id="MobiDB-lite"/>
    </source>
</evidence>
<accession>A0A183Q2J0</accession>
<feature type="compositionally biased region" description="Basic and acidic residues" evidence="1">
    <location>
        <begin position="58"/>
        <end position="77"/>
    </location>
</feature>
<proteinExistence type="predicted"/>
<dbReference type="Proteomes" id="UP000269396">
    <property type="component" value="Unassembled WGS sequence"/>
</dbReference>
<evidence type="ECO:0000313" key="2">
    <source>
        <dbReference type="EMBL" id="VDP83447.1"/>
    </source>
</evidence>
<gene>
    <name evidence="2" type="ORF">SMTD_LOCUS20825</name>
</gene>
<organism evidence="2 3">
    <name type="scientific">Schistosoma mattheei</name>
    <dbReference type="NCBI Taxonomy" id="31246"/>
    <lineage>
        <taxon>Eukaryota</taxon>
        <taxon>Metazoa</taxon>
        <taxon>Spiralia</taxon>
        <taxon>Lophotrochozoa</taxon>
        <taxon>Platyhelminthes</taxon>
        <taxon>Trematoda</taxon>
        <taxon>Digenea</taxon>
        <taxon>Strigeidida</taxon>
        <taxon>Schistosomatoidea</taxon>
        <taxon>Schistosomatidae</taxon>
        <taxon>Schistosoma</taxon>
    </lineage>
</organism>
<dbReference type="AlphaFoldDB" id="A0A183Q2J0"/>
<reference evidence="2 3" key="1">
    <citation type="submission" date="2018-11" db="EMBL/GenBank/DDBJ databases">
        <authorList>
            <consortium name="Pathogen Informatics"/>
        </authorList>
    </citation>
    <scope>NUCLEOTIDE SEQUENCE [LARGE SCALE GENOMIC DNA]</scope>
    <source>
        <strain>Denwood</strain>
        <strain evidence="3">Zambia</strain>
    </source>
</reference>
<name>A0A183Q2J0_9TREM</name>
<feature type="compositionally biased region" description="Basic and acidic residues" evidence="1">
    <location>
        <begin position="10"/>
        <end position="23"/>
    </location>
</feature>
<keyword evidence="3" id="KW-1185">Reference proteome</keyword>
<sequence length="77" mass="9056">MSTHQRRKKLEWPSDKSRTEKNRTRQHTSRSTEIRHRSNHKHALSSIQKDLGGGTSADRLERRTPHQDSKERGSEQI</sequence>
<feature type="region of interest" description="Disordered" evidence="1">
    <location>
        <begin position="1"/>
        <end position="77"/>
    </location>
</feature>
<dbReference type="EMBL" id="UZAL01045474">
    <property type="protein sequence ID" value="VDP83447.1"/>
    <property type="molecule type" value="Genomic_DNA"/>
</dbReference>
<protein>
    <submittedName>
        <fullName evidence="2">Uncharacterized protein</fullName>
    </submittedName>
</protein>
<evidence type="ECO:0000313" key="3">
    <source>
        <dbReference type="Proteomes" id="UP000269396"/>
    </source>
</evidence>